<dbReference type="InterPro" id="IPR036388">
    <property type="entry name" value="WH-like_DNA-bd_sf"/>
</dbReference>
<dbReference type="Proteomes" id="UP000271683">
    <property type="component" value="Unassembled WGS sequence"/>
</dbReference>
<dbReference type="Pfam" id="PF03704">
    <property type="entry name" value="BTAD"/>
    <property type="match status" value="1"/>
</dbReference>
<dbReference type="EMBL" id="RJKL01000001">
    <property type="protein sequence ID" value="ROP34083.1"/>
    <property type="molecule type" value="Genomic_DNA"/>
</dbReference>
<accession>A0A3N1GUX2</accession>
<dbReference type="Gene3D" id="3.40.50.300">
    <property type="entry name" value="P-loop containing nucleotide triphosphate hydrolases"/>
    <property type="match status" value="1"/>
</dbReference>
<dbReference type="InterPro" id="IPR027417">
    <property type="entry name" value="P-loop_NTPase"/>
</dbReference>
<comment type="similarity">
    <text evidence="1">Belongs to the AfsR/DnrI/RedD regulatory family.</text>
</comment>
<dbReference type="Pfam" id="PF00486">
    <property type="entry name" value="Trans_reg_C"/>
    <property type="match status" value="1"/>
</dbReference>
<dbReference type="PRINTS" id="PR00364">
    <property type="entry name" value="DISEASERSIST"/>
</dbReference>
<dbReference type="CDD" id="cd15831">
    <property type="entry name" value="BTAD"/>
    <property type="match status" value="1"/>
</dbReference>
<dbReference type="SUPFAM" id="SSF46894">
    <property type="entry name" value="C-terminal effector domain of the bipartite response regulators"/>
    <property type="match status" value="1"/>
</dbReference>
<evidence type="ECO:0000313" key="8">
    <source>
        <dbReference type="Proteomes" id="UP000271683"/>
    </source>
</evidence>
<sequence>MRVSLLGPFHVELEGREVVPTAPKLRQVLSLLAINVDRVVSSEQLIEELWGERPPSSATTTLQTYVYQLRKLYRLGSGTRAARSGGDAPALSTSPTGYVLMLASDAVDATSFVRLADRARAELDAGSLEPAVDTLRAALRLWRGPALAEVATGPLLRAATVWLEEQRRGLTLQRIDADLALRRHHELIGELTAMVAQQPTDESLQSRLMLALYRAGRRLDALRVYQQAREVLADELGLEPMPELQRVHQAVLVADPAIDEDFPACRAGTTVRGAAEPPDQLPPDVARLVGRRQQVTEVSAPLAAADRGAAPVVVVAGPPGSGKTALCVHVAHKLRGRYPDGLLYARMIDDEGRPLEPADVLGSFLRAAGYAAAAIPGPLDERSSLFRRWSAGRRVLVVLDDVAGAEQIGALLPTGLSCGTLIAARRRFSDPAVAVTVHLGPLACADAYRLLAHILGEERVNRQMAAAHDLVELCEGLPMALREAAAHLELKPHWPIARQVRRARSGEDRGGRPATPEGVHRSLRRTLRLLGEELRAAFCGLARMEDPAPLGALAGALAVEEHRAEELAEELATFGLVEVEPTAIPDGFVYRVPRPYAAAVSQLGDDGTPQSLLTRCEAALA</sequence>
<evidence type="ECO:0000313" key="7">
    <source>
        <dbReference type="EMBL" id="ROP34083.1"/>
    </source>
</evidence>
<dbReference type="Gene3D" id="1.10.10.10">
    <property type="entry name" value="Winged helix-like DNA-binding domain superfamily/Winged helix DNA-binding domain"/>
    <property type="match status" value="1"/>
</dbReference>
<feature type="DNA-binding region" description="OmpR/PhoB-type" evidence="5">
    <location>
        <begin position="1"/>
        <end position="102"/>
    </location>
</feature>
<gene>
    <name evidence="7" type="ORF">EDD30_7150</name>
</gene>
<dbReference type="SUPFAM" id="SSF52540">
    <property type="entry name" value="P-loop containing nucleoside triphosphate hydrolases"/>
    <property type="match status" value="1"/>
</dbReference>
<comment type="caution">
    <text evidence="7">The sequence shown here is derived from an EMBL/GenBank/DDBJ whole genome shotgun (WGS) entry which is preliminary data.</text>
</comment>
<dbReference type="InterPro" id="IPR016032">
    <property type="entry name" value="Sig_transdc_resp-reg_C-effctor"/>
</dbReference>
<dbReference type="SMART" id="SM00862">
    <property type="entry name" value="Trans_reg_C"/>
    <property type="match status" value="1"/>
</dbReference>
<keyword evidence="2" id="KW-0805">Transcription regulation</keyword>
<feature type="domain" description="OmpR/PhoB-type" evidence="6">
    <location>
        <begin position="1"/>
        <end position="102"/>
    </location>
</feature>
<dbReference type="Pfam" id="PF13191">
    <property type="entry name" value="AAA_16"/>
    <property type="match status" value="1"/>
</dbReference>
<reference evidence="7 8" key="1">
    <citation type="submission" date="2018-11" db="EMBL/GenBank/DDBJ databases">
        <title>Sequencing the genomes of 1000 actinobacteria strains.</title>
        <authorList>
            <person name="Klenk H.-P."/>
        </authorList>
    </citation>
    <scope>NUCLEOTIDE SEQUENCE [LARGE SCALE GENOMIC DNA]</scope>
    <source>
        <strain evidence="7 8">DSM 43634</strain>
    </source>
</reference>
<evidence type="ECO:0000256" key="5">
    <source>
        <dbReference type="PROSITE-ProRule" id="PRU01091"/>
    </source>
</evidence>
<dbReference type="RefSeq" id="WP_211353767.1">
    <property type="nucleotide sequence ID" value="NZ_RJKL01000001.1"/>
</dbReference>
<evidence type="ECO:0000256" key="1">
    <source>
        <dbReference type="ARBA" id="ARBA00005820"/>
    </source>
</evidence>
<dbReference type="InterPro" id="IPR011990">
    <property type="entry name" value="TPR-like_helical_dom_sf"/>
</dbReference>
<dbReference type="InterPro" id="IPR041664">
    <property type="entry name" value="AAA_16"/>
</dbReference>
<dbReference type="PANTHER" id="PTHR35807:SF1">
    <property type="entry name" value="TRANSCRIPTIONAL REGULATOR REDD"/>
    <property type="match status" value="1"/>
</dbReference>
<protein>
    <submittedName>
        <fullName evidence="7">DNA-binding SARP family transcriptional activator</fullName>
    </submittedName>
</protein>
<dbReference type="InterPro" id="IPR051677">
    <property type="entry name" value="AfsR-DnrI-RedD_regulator"/>
</dbReference>
<dbReference type="InterPro" id="IPR001867">
    <property type="entry name" value="OmpR/PhoB-type_DNA-bd"/>
</dbReference>
<dbReference type="SUPFAM" id="SSF48452">
    <property type="entry name" value="TPR-like"/>
    <property type="match status" value="1"/>
</dbReference>
<dbReference type="AlphaFoldDB" id="A0A3N1GUX2"/>
<dbReference type="InterPro" id="IPR005158">
    <property type="entry name" value="BTAD"/>
</dbReference>
<evidence type="ECO:0000256" key="4">
    <source>
        <dbReference type="ARBA" id="ARBA00023163"/>
    </source>
</evidence>
<dbReference type="Gene3D" id="1.25.40.10">
    <property type="entry name" value="Tetratricopeptide repeat domain"/>
    <property type="match status" value="1"/>
</dbReference>
<evidence type="ECO:0000259" key="6">
    <source>
        <dbReference type="PROSITE" id="PS51755"/>
    </source>
</evidence>
<evidence type="ECO:0000256" key="2">
    <source>
        <dbReference type="ARBA" id="ARBA00023015"/>
    </source>
</evidence>
<keyword evidence="4" id="KW-0804">Transcription</keyword>
<dbReference type="PROSITE" id="PS51755">
    <property type="entry name" value="OMPR_PHOB"/>
    <property type="match status" value="1"/>
</dbReference>
<dbReference type="GO" id="GO:0003677">
    <property type="term" value="F:DNA binding"/>
    <property type="evidence" value="ECO:0007669"/>
    <property type="project" value="UniProtKB-UniRule"/>
</dbReference>
<keyword evidence="3 5" id="KW-0238">DNA-binding</keyword>
<dbReference type="GO" id="GO:0000160">
    <property type="term" value="P:phosphorelay signal transduction system"/>
    <property type="evidence" value="ECO:0007669"/>
    <property type="project" value="InterPro"/>
</dbReference>
<organism evidence="7 8">
    <name type="scientific">Couchioplanes caeruleus</name>
    <dbReference type="NCBI Taxonomy" id="56438"/>
    <lineage>
        <taxon>Bacteria</taxon>
        <taxon>Bacillati</taxon>
        <taxon>Actinomycetota</taxon>
        <taxon>Actinomycetes</taxon>
        <taxon>Micromonosporales</taxon>
        <taxon>Micromonosporaceae</taxon>
        <taxon>Couchioplanes</taxon>
    </lineage>
</organism>
<evidence type="ECO:0000256" key="3">
    <source>
        <dbReference type="ARBA" id="ARBA00023125"/>
    </source>
</evidence>
<name>A0A3N1GUX2_9ACTN</name>
<dbReference type="PANTHER" id="PTHR35807">
    <property type="entry name" value="TRANSCRIPTIONAL REGULATOR REDD-RELATED"/>
    <property type="match status" value="1"/>
</dbReference>
<proteinExistence type="inferred from homology"/>
<dbReference type="GO" id="GO:0006355">
    <property type="term" value="P:regulation of DNA-templated transcription"/>
    <property type="evidence" value="ECO:0007669"/>
    <property type="project" value="InterPro"/>
</dbReference>
<dbReference type="SMART" id="SM01043">
    <property type="entry name" value="BTAD"/>
    <property type="match status" value="1"/>
</dbReference>